<dbReference type="InterPro" id="IPR056009">
    <property type="entry name" value="DUF7587"/>
</dbReference>
<dbReference type="Pfam" id="PF24494">
    <property type="entry name" value="DUF7587"/>
    <property type="match status" value="1"/>
</dbReference>
<feature type="domain" description="DUF7587" evidence="2">
    <location>
        <begin position="39"/>
        <end position="163"/>
    </location>
</feature>
<dbReference type="EMBL" id="MU864070">
    <property type="protein sequence ID" value="KAK4194333.1"/>
    <property type="molecule type" value="Genomic_DNA"/>
</dbReference>
<accession>A0AAN7AP69</accession>
<comment type="caution">
    <text evidence="3">The sequence shown here is derived from an EMBL/GenBank/DDBJ whole genome shotgun (WGS) entry which is preliminary data.</text>
</comment>
<name>A0AAN7AP69_9PEZI</name>
<feature type="region of interest" description="Disordered" evidence="1">
    <location>
        <begin position="1"/>
        <end position="32"/>
    </location>
</feature>
<evidence type="ECO:0000256" key="1">
    <source>
        <dbReference type="SAM" id="MobiDB-lite"/>
    </source>
</evidence>
<dbReference type="Proteomes" id="UP001303160">
    <property type="component" value="Unassembled WGS sequence"/>
</dbReference>
<evidence type="ECO:0000259" key="2">
    <source>
        <dbReference type="Pfam" id="PF24494"/>
    </source>
</evidence>
<sequence length="391" mass="44594">MSSASTQNSLIPPLRDPLPFRPPPPTPPDHLRNFRNNDIPRWLFRVYTPNSCGETTATRVRPKSTTTSAPDSAYVDIFDSSRPEALRAGHLRRHLQWECDKPKVRDCNFVSWSCSLLWVLQYALHRMEVYDGLQETREKVKFLLLDTSKLNPGTFISDVDLINFFAKHEQFSGMRSLQGLRNLRGQRKGYYFGEYLSQGDLQIGSACVQTDLQELIHCGLFELLPELNDQRQWRNVNKGGVFDLRETLRLSLVGNDLDNGVFENMATREDVLTAIELGRLFRSDTLDFTVPAAAVFLGLRKRVKQDPTILKVFAEKFSAAQIDGLQLGDIMIRIPGEPWIPEVLQFRMILRDIQQHFETLGEQRQQAEPREDSADVVIDMLSGLQISSVSA</sequence>
<feature type="compositionally biased region" description="Pro residues" evidence="1">
    <location>
        <begin position="14"/>
        <end position="28"/>
    </location>
</feature>
<keyword evidence="4" id="KW-1185">Reference proteome</keyword>
<proteinExistence type="predicted"/>
<gene>
    <name evidence="3" type="ORF">QBC40DRAFT_290939</name>
</gene>
<protein>
    <recommendedName>
        <fullName evidence="2">DUF7587 domain-containing protein</fullName>
    </recommendedName>
</protein>
<evidence type="ECO:0000313" key="4">
    <source>
        <dbReference type="Proteomes" id="UP001303160"/>
    </source>
</evidence>
<organism evidence="3 4">
    <name type="scientific">Triangularia verruculosa</name>
    <dbReference type="NCBI Taxonomy" id="2587418"/>
    <lineage>
        <taxon>Eukaryota</taxon>
        <taxon>Fungi</taxon>
        <taxon>Dikarya</taxon>
        <taxon>Ascomycota</taxon>
        <taxon>Pezizomycotina</taxon>
        <taxon>Sordariomycetes</taxon>
        <taxon>Sordariomycetidae</taxon>
        <taxon>Sordariales</taxon>
        <taxon>Podosporaceae</taxon>
        <taxon>Triangularia</taxon>
    </lineage>
</organism>
<reference evidence="3" key="2">
    <citation type="submission" date="2023-05" db="EMBL/GenBank/DDBJ databases">
        <authorList>
            <consortium name="Lawrence Berkeley National Laboratory"/>
            <person name="Steindorff A."/>
            <person name="Hensen N."/>
            <person name="Bonometti L."/>
            <person name="Westerberg I."/>
            <person name="Brannstrom I.O."/>
            <person name="Guillou S."/>
            <person name="Cros-Aarteil S."/>
            <person name="Calhoun S."/>
            <person name="Haridas S."/>
            <person name="Kuo A."/>
            <person name="Mondo S."/>
            <person name="Pangilinan J."/>
            <person name="Riley R."/>
            <person name="Labutti K."/>
            <person name="Andreopoulos B."/>
            <person name="Lipzen A."/>
            <person name="Chen C."/>
            <person name="Yanf M."/>
            <person name="Daum C."/>
            <person name="Ng V."/>
            <person name="Clum A."/>
            <person name="Ohm R."/>
            <person name="Martin F."/>
            <person name="Silar P."/>
            <person name="Natvig D."/>
            <person name="Lalanne C."/>
            <person name="Gautier V."/>
            <person name="Ament-Velasquez S.L."/>
            <person name="Kruys A."/>
            <person name="Hutchinson M.I."/>
            <person name="Powell A.J."/>
            <person name="Barry K."/>
            <person name="Miller A.N."/>
            <person name="Grigoriev I.V."/>
            <person name="Debuchy R."/>
            <person name="Gladieux P."/>
            <person name="Thoren M.H."/>
            <person name="Johannesson H."/>
        </authorList>
    </citation>
    <scope>NUCLEOTIDE SEQUENCE</scope>
    <source>
        <strain evidence="3">CBS 315.58</strain>
    </source>
</reference>
<evidence type="ECO:0000313" key="3">
    <source>
        <dbReference type="EMBL" id="KAK4194333.1"/>
    </source>
</evidence>
<feature type="compositionally biased region" description="Polar residues" evidence="1">
    <location>
        <begin position="1"/>
        <end position="10"/>
    </location>
</feature>
<reference evidence="3" key="1">
    <citation type="journal article" date="2023" name="Mol. Phylogenet. Evol.">
        <title>Genome-scale phylogeny and comparative genomics of the fungal order Sordariales.</title>
        <authorList>
            <person name="Hensen N."/>
            <person name="Bonometti L."/>
            <person name="Westerberg I."/>
            <person name="Brannstrom I.O."/>
            <person name="Guillou S."/>
            <person name="Cros-Aarteil S."/>
            <person name="Calhoun S."/>
            <person name="Haridas S."/>
            <person name="Kuo A."/>
            <person name="Mondo S."/>
            <person name="Pangilinan J."/>
            <person name="Riley R."/>
            <person name="LaButti K."/>
            <person name="Andreopoulos B."/>
            <person name="Lipzen A."/>
            <person name="Chen C."/>
            <person name="Yan M."/>
            <person name="Daum C."/>
            <person name="Ng V."/>
            <person name="Clum A."/>
            <person name="Steindorff A."/>
            <person name="Ohm R.A."/>
            <person name="Martin F."/>
            <person name="Silar P."/>
            <person name="Natvig D.O."/>
            <person name="Lalanne C."/>
            <person name="Gautier V."/>
            <person name="Ament-Velasquez S.L."/>
            <person name="Kruys A."/>
            <person name="Hutchinson M.I."/>
            <person name="Powell A.J."/>
            <person name="Barry K."/>
            <person name="Miller A.N."/>
            <person name="Grigoriev I.V."/>
            <person name="Debuchy R."/>
            <person name="Gladieux P."/>
            <person name="Hiltunen Thoren M."/>
            <person name="Johannesson H."/>
        </authorList>
    </citation>
    <scope>NUCLEOTIDE SEQUENCE</scope>
    <source>
        <strain evidence="3">CBS 315.58</strain>
    </source>
</reference>
<dbReference type="AlphaFoldDB" id="A0AAN7AP69"/>